<comment type="caution">
    <text evidence="1">The sequence shown here is derived from an EMBL/GenBank/DDBJ whole genome shotgun (WGS) entry which is preliminary data.</text>
</comment>
<dbReference type="Proteomes" id="UP001151760">
    <property type="component" value="Unassembled WGS sequence"/>
</dbReference>
<evidence type="ECO:0000313" key="2">
    <source>
        <dbReference type="Proteomes" id="UP001151760"/>
    </source>
</evidence>
<accession>A0ABQ5IYM2</accession>
<organism evidence="1 2">
    <name type="scientific">Tanacetum coccineum</name>
    <dbReference type="NCBI Taxonomy" id="301880"/>
    <lineage>
        <taxon>Eukaryota</taxon>
        <taxon>Viridiplantae</taxon>
        <taxon>Streptophyta</taxon>
        <taxon>Embryophyta</taxon>
        <taxon>Tracheophyta</taxon>
        <taxon>Spermatophyta</taxon>
        <taxon>Magnoliopsida</taxon>
        <taxon>eudicotyledons</taxon>
        <taxon>Gunneridae</taxon>
        <taxon>Pentapetalae</taxon>
        <taxon>asterids</taxon>
        <taxon>campanulids</taxon>
        <taxon>Asterales</taxon>
        <taxon>Asteraceae</taxon>
        <taxon>Asteroideae</taxon>
        <taxon>Anthemideae</taxon>
        <taxon>Anthemidinae</taxon>
        <taxon>Tanacetum</taxon>
    </lineage>
</organism>
<keyword evidence="2" id="KW-1185">Reference proteome</keyword>
<proteinExistence type="predicted"/>
<dbReference type="EMBL" id="BQNB010021304">
    <property type="protein sequence ID" value="GJU04986.1"/>
    <property type="molecule type" value="Genomic_DNA"/>
</dbReference>
<protein>
    <submittedName>
        <fullName evidence="1">Uncharacterized protein</fullName>
    </submittedName>
</protein>
<feature type="non-terminal residue" evidence="1">
    <location>
        <position position="96"/>
    </location>
</feature>
<reference evidence="1" key="2">
    <citation type="submission" date="2022-01" db="EMBL/GenBank/DDBJ databases">
        <authorList>
            <person name="Yamashiro T."/>
            <person name="Shiraishi A."/>
            <person name="Satake H."/>
            <person name="Nakayama K."/>
        </authorList>
    </citation>
    <scope>NUCLEOTIDE SEQUENCE</scope>
</reference>
<reference evidence="1" key="1">
    <citation type="journal article" date="2022" name="Int. J. Mol. Sci.">
        <title>Draft Genome of Tanacetum Coccineum: Genomic Comparison of Closely Related Tanacetum-Family Plants.</title>
        <authorList>
            <person name="Yamashiro T."/>
            <person name="Shiraishi A."/>
            <person name="Nakayama K."/>
            <person name="Satake H."/>
        </authorList>
    </citation>
    <scope>NUCLEOTIDE SEQUENCE</scope>
</reference>
<evidence type="ECO:0000313" key="1">
    <source>
        <dbReference type="EMBL" id="GJU04986.1"/>
    </source>
</evidence>
<sequence>MIGDPPLTRKETLNFMIVKFDLSYSMLLGRTAMQKMEIVVSTIHWAIKFHTTRGIDTVFSTHESDKVREGMQKVREIPLASEKGVFSCTTAKEKVV</sequence>
<gene>
    <name evidence="1" type="ORF">Tco_1121416</name>
</gene>
<name>A0ABQ5IYM2_9ASTR</name>